<sequence>MSSAIADRPPSVTPIDVEWNPYLRRLSTLPLPTICKSIPWPLLTLVDAARRIPFAVSQVYQTLQHYTVYAIDERLSVVLLKALDLATASASRGKSDIAFQHQEIIDYNAL</sequence>
<accession>A0ACB6ZBU5</accession>
<protein>
    <submittedName>
        <fullName evidence="1">Uncharacterized protein</fullName>
    </submittedName>
</protein>
<evidence type="ECO:0000313" key="2">
    <source>
        <dbReference type="Proteomes" id="UP000886501"/>
    </source>
</evidence>
<reference evidence="1" key="1">
    <citation type="submission" date="2019-10" db="EMBL/GenBank/DDBJ databases">
        <authorList>
            <consortium name="DOE Joint Genome Institute"/>
            <person name="Kuo A."/>
            <person name="Miyauchi S."/>
            <person name="Kiss E."/>
            <person name="Drula E."/>
            <person name="Kohler A."/>
            <person name="Sanchez-Garcia M."/>
            <person name="Andreopoulos B."/>
            <person name="Barry K.W."/>
            <person name="Bonito G."/>
            <person name="Buee M."/>
            <person name="Carver A."/>
            <person name="Chen C."/>
            <person name="Cichocki N."/>
            <person name="Clum A."/>
            <person name="Culley D."/>
            <person name="Crous P.W."/>
            <person name="Fauchery L."/>
            <person name="Girlanda M."/>
            <person name="Hayes R."/>
            <person name="Keri Z."/>
            <person name="Labutti K."/>
            <person name="Lipzen A."/>
            <person name="Lombard V."/>
            <person name="Magnuson J."/>
            <person name="Maillard F."/>
            <person name="Morin E."/>
            <person name="Murat C."/>
            <person name="Nolan M."/>
            <person name="Ohm R."/>
            <person name="Pangilinan J."/>
            <person name="Pereira M."/>
            <person name="Perotto S."/>
            <person name="Peter M."/>
            <person name="Riley R."/>
            <person name="Sitrit Y."/>
            <person name="Stielow B."/>
            <person name="Szollosi G."/>
            <person name="Zifcakova L."/>
            <person name="Stursova M."/>
            <person name="Spatafora J.W."/>
            <person name="Tedersoo L."/>
            <person name="Vaario L.-M."/>
            <person name="Yamada A."/>
            <person name="Yan M."/>
            <person name="Wang P."/>
            <person name="Xu J."/>
            <person name="Bruns T."/>
            <person name="Baldrian P."/>
            <person name="Vilgalys R."/>
            <person name="Henrissat B."/>
            <person name="Grigoriev I.V."/>
            <person name="Hibbett D."/>
            <person name="Nagy L.G."/>
            <person name="Martin F.M."/>
        </authorList>
    </citation>
    <scope>NUCLEOTIDE SEQUENCE</scope>
    <source>
        <strain evidence="1">P2</strain>
    </source>
</reference>
<reference evidence="1" key="2">
    <citation type="journal article" date="2020" name="Nat. Commun.">
        <title>Large-scale genome sequencing of mycorrhizal fungi provides insights into the early evolution of symbiotic traits.</title>
        <authorList>
            <person name="Miyauchi S."/>
            <person name="Kiss E."/>
            <person name="Kuo A."/>
            <person name="Drula E."/>
            <person name="Kohler A."/>
            <person name="Sanchez-Garcia M."/>
            <person name="Morin E."/>
            <person name="Andreopoulos B."/>
            <person name="Barry K.W."/>
            <person name="Bonito G."/>
            <person name="Buee M."/>
            <person name="Carver A."/>
            <person name="Chen C."/>
            <person name="Cichocki N."/>
            <person name="Clum A."/>
            <person name="Culley D."/>
            <person name="Crous P.W."/>
            <person name="Fauchery L."/>
            <person name="Girlanda M."/>
            <person name="Hayes R.D."/>
            <person name="Keri Z."/>
            <person name="LaButti K."/>
            <person name="Lipzen A."/>
            <person name="Lombard V."/>
            <person name="Magnuson J."/>
            <person name="Maillard F."/>
            <person name="Murat C."/>
            <person name="Nolan M."/>
            <person name="Ohm R.A."/>
            <person name="Pangilinan J."/>
            <person name="Pereira M.F."/>
            <person name="Perotto S."/>
            <person name="Peter M."/>
            <person name="Pfister S."/>
            <person name="Riley R."/>
            <person name="Sitrit Y."/>
            <person name="Stielow J.B."/>
            <person name="Szollosi G."/>
            <person name="Zifcakova L."/>
            <person name="Stursova M."/>
            <person name="Spatafora J.W."/>
            <person name="Tedersoo L."/>
            <person name="Vaario L.M."/>
            <person name="Yamada A."/>
            <person name="Yan M."/>
            <person name="Wang P."/>
            <person name="Xu J."/>
            <person name="Bruns T."/>
            <person name="Baldrian P."/>
            <person name="Vilgalys R."/>
            <person name="Dunand C."/>
            <person name="Henrissat B."/>
            <person name="Grigoriev I.V."/>
            <person name="Hibbett D."/>
            <person name="Nagy L.G."/>
            <person name="Martin F.M."/>
        </authorList>
    </citation>
    <scope>NUCLEOTIDE SEQUENCE</scope>
    <source>
        <strain evidence="1">P2</strain>
    </source>
</reference>
<gene>
    <name evidence="1" type="ORF">BDM02DRAFT_3117479</name>
</gene>
<comment type="caution">
    <text evidence="1">The sequence shown here is derived from an EMBL/GenBank/DDBJ whole genome shotgun (WGS) entry which is preliminary data.</text>
</comment>
<dbReference type="EMBL" id="MU118040">
    <property type="protein sequence ID" value="KAF9647126.1"/>
    <property type="molecule type" value="Genomic_DNA"/>
</dbReference>
<dbReference type="Proteomes" id="UP000886501">
    <property type="component" value="Unassembled WGS sequence"/>
</dbReference>
<organism evidence="1 2">
    <name type="scientific">Thelephora ganbajun</name>
    <name type="common">Ganba fungus</name>
    <dbReference type="NCBI Taxonomy" id="370292"/>
    <lineage>
        <taxon>Eukaryota</taxon>
        <taxon>Fungi</taxon>
        <taxon>Dikarya</taxon>
        <taxon>Basidiomycota</taxon>
        <taxon>Agaricomycotina</taxon>
        <taxon>Agaricomycetes</taxon>
        <taxon>Thelephorales</taxon>
        <taxon>Thelephoraceae</taxon>
        <taxon>Thelephora</taxon>
    </lineage>
</organism>
<keyword evidence="2" id="KW-1185">Reference proteome</keyword>
<name>A0ACB6ZBU5_THEGA</name>
<evidence type="ECO:0000313" key="1">
    <source>
        <dbReference type="EMBL" id="KAF9647126.1"/>
    </source>
</evidence>
<proteinExistence type="predicted"/>